<sequence length="78" mass="8512">MSNLDFNSNIPFQPEPEPEIRPGDVPESVPPDEIPDSVPGVEPPDSVPPLKEPDAIPPIPPEIEPKEPGFPKDGFQHE</sequence>
<evidence type="ECO:0000313" key="2">
    <source>
        <dbReference type="Proteomes" id="UP001631969"/>
    </source>
</evidence>
<reference evidence="1" key="1">
    <citation type="submission" date="2024-12" db="EMBL/GenBank/DDBJ databases">
        <authorList>
            <person name="Wu N."/>
        </authorList>
    </citation>
    <scope>NUCLEOTIDE SEQUENCE</scope>
    <source>
        <strain evidence="1">P15</strain>
    </source>
</reference>
<keyword evidence="2" id="KW-1185">Reference proteome</keyword>
<proteinExistence type="predicted"/>
<dbReference type="Proteomes" id="UP001631969">
    <property type="component" value="Unassembled WGS sequence"/>
</dbReference>
<comment type="caution">
    <text evidence="1">The sequence shown here is derived from an EMBL/GenBank/DDBJ whole genome shotgun (WGS) entry which is preliminary data.</text>
</comment>
<organism evidence="1 2">
    <name type="scientific">Paenibacillus mesotrionivorans</name>
    <dbReference type="NCBI Taxonomy" id="3160968"/>
    <lineage>
        <taxon>Bacteria</taxon>
        <taxon>Bacillati</taxon>
        <taxon>Bacillota</taxon>
        <taxon>Bacilli</taxon>
        <taxon>Bacillales</taxon>
        <taxon>Paenibacillaceae</taxon>
        <taxon>Paenibacillus</taxon>
    </lineage>
</organism>
<gene>
    <name evidence="1" type="ORF">ACI1P1_26940</name>
</gene>
<protein>
    <submittedName>
        <fullName evidence="1">Uncharacterized protein</fullName>
    </submittedName>
</protein>
<dbReference type="EMBL" id="JBJURJ010000024">
    <property type="protein sequence ID" value="MFM9331938.1"/>
    <property type="molecule type" value="Genomic_DNA"/>
</dbReference>
<name>A0ACC7P4N1_9BACL</name>
<accession>A0ACC7P4N1</accession>
<evidence type="ECO:0000313" key="1">
    <source>
        <dbReference type="EMBL" id="MFM9331938.1"/>
    </source>
</evidence>